<feature type="domain" description="HTH araC/xylS-type" evidence="3">
    <location>
        <begin position="220"/>
        <end position="318"/>
    </location>
</feature>
<dbReference type="InterPro" id="IPR009057">
    <property type="entry name" value="Homeodomain-like_sf"/>
</dbReference>
<organism evidence="4 5">
    <name type="scientific">Negadavirga shengliensis</name>
    <dbReference type="NCBI Taxonomy" id="1389218"/>
    <lineage>
        <taxon>Bacteria</taxon>
        <taxon>Pseudomonadati</taxon>
        <taxon>Bacteroidota</taxon>
        <taxon>Cytophagia</taxon>
        <taxon>Cytophagales</taxon>
        <taxon>Cyclobacteriaceae</taxon>
        <taxon>Negadavirga</taxon>
    </lineage>
</organism>
<dbReference type="Gene3D" id="3.40.50.880">
    <property type="match status" value="1"/>
</dbReference>
<dbReference type="SUPFAM" id="SSF46689">
    <property type="entry name" value="Homeodomain-like"/>
    <property type="match status" value="2"/>
</dbReference>
<evidence type="ECO:0000259" key="3">
    <source>
        <dbReference type="PROSITE" id="PS01124"/>
    </source>
</evidence>
<reference evidence="5" key="1">
    <citation type="journal article" date="2019" name="Int. J. Syst. Evol. Microbiol.">
        <title>The Global Catalogue of Microorganisms (GCM) 10K type strain sequencing project: providing services to taxonomists for standard genome sequencing and annotation.</title>
        <authorList>
            <consortium name="The Broad Institute Genomics Platform"/>
            <consortium name="The Broad Institute Genome Sequencing Center for Infectious Disease"/>
            <person name="Wu L."/>
            <person name="Ma J."/>
        </authorList>
    </citation>
    <scope>NUCLEOTIDE SEQUENCE [LARGE SCALE GENOMIC DNA]</scope>
    <source>
        <strain evidence="5">CGMCC 4.7466</strain>
    </source>
</reference>
<dbReference type="PROSITE" id="PS01124">
    <property type="entry name" value="HTH_ARAC_FAMILY_2"/>
    <property type="match status" value="1"/>
</dbReference>
<sequence>MKHVSILLLHQANLAGFDNVRQGLMEANRHQTLMGNPEIFHVETIGLEPLIVIENGFYAAKPDKLIDQVEKTDIIIIPPVQENLAEAIKKNRDFLPWICNHYQNGAQVVSLCMGAFILASTGLLDGRNCVTHWRAGEAFRMLFPNVKLLSDKLLTDEDNLYTGGGAFSSVNLIIYLIEKMAGRETAIYCSKIFQVDVGRQSQSPFIIFKGQKCHEDEEVKKAQAYIEENYPERITVNELCDRFGVGRRTFERRFKKATANTVIEYIQRIRIEAAKKSLEAGQKTVNEVMYDVGYNDPKAFRDVFKKVSGMTPVDYRGRFQMV</sequence>
<dbReference type="InterPro" id="IPR018060">
    <property type="entry name" value="HTH_AraC"/>
</dbReference>
<evidence type="ECO:0000313" key="4">
    <source>
        <dbReference type="EMBL" id="MFC4871883.1"/>
    </source>
</evidence>
<dbReference type="SUPFAM" id="SSF52317">
    <property type="entry name" value="Class I glutamine amidotransferase-like"/>
    <property type="match status" value="1"/>
</dbReference>
<evidence type="ECO:0000313" key="5">
    <source>
        <dbReference type="Proteomes" id="UP001595818"/>
    </source>
</evidence>
<comment type="caution">
    <text evidence="4">The sequence shown here is derived from an EMBL/GenBank/DDBJ whole genome shotgun (WGS) entry which is preliminary data.</text>
</comment>
<proteinExistence type="predicted"/>
<gene>
    <name evidence="4" type="ORF">ACFPFU_09310</name>
</gene>
<dbReference type="Pfam" id="PF01965">
    <property type="entry name" value="DJ-1_PfpI"/>
    <property type="match status" value="1"/>
</dbReference>
<protein>
    <submittedName>
        <fullName evidence="4">GlxA family transcriptional regulator</fullName>
    </submittedName>
</protein>
<keyword evidence="1" id="KW-0805">Transcription regulation</keyword>
<dbReference type="PANTHER" id="PTHR43130">
    <property type="entry name" value="ARAC-FAMILY TRANSCRIPTIONAL REGULATOR"/>
    <property type="match status" value="1"/>
</dbReference>
<accession>A0ABV9T087</accession>
<evidence type="ECO:0000256" key="1">
    <source>
        <dbReference type="ARBA" id="ARBA00023015"/>
    </source>
</evidence>
<keyword evidence="2" id="KW-0804">Transcription</keyword>
<dbReference type="EMBL" id="JBHSJJ010000004">
    <property type="protein sequence ID" value="MFC4871883.1"/>
    <property type="molecule type" value="Genomic_DNA"/>
</dbReference>
<evidence type="ECO:0000256" key="2">
    <source>
        <dbReference type="ARBA" id="ARBA00023163"/>
    </source>
</evidence>
<name>A0ABV9T087_9BACT</name>
<dbReference type="PANTHER" id="PTHR43130:SF11">
    <property type="entry name" value="TRANSCRIPTIONAL REGULATORY PROTEIN"/>
    <property type="match status" value="1"/>
</dbReference>
<dbReference type="Pfam" id="PF12833">
    <property type="entry name" value="HTH_18"/>
    <property type="match status" value="1"/>
</dbReference>
<dbReference type="InterPro" id="IPR029062">
    <property type="entry name" value="Class_I_gatase-like"/>
</dbReference>
<dbReference type="SMART" id="SM00342">
    <property type="entry name" value="HTH_ARAC"/>
    <property type="match status" value="1"/>
</dbReference>
<dbReference type="RefSeq" id="WP_377063769.1">
    <property type="nucleotide sequence ID" value="NZ_JBHSJJ010000004.1"/>
</dbReference>
<dbReference type="Proteomes" id="UP001595818">
    <property type="component" value="Unassembled WGS sequence"/>
</dbReference>
<dbReference type="Gene3D" id="1.10.10.60">
    <property type="entry name" value="Homeodomain-like"/>
    <property type="match status" value="2"/>
</dbReference>
<keyword evidence="5" id="KW-1185">Reference proteome</keyword>
<dbReference type="InterPro" id="IPR052158">
    <property type="entry name" value="INH-QAR"/>
</dbReference>
<dbReference type="InterPro" id="IPR002818">
    <property type="entry name" value="DJ-1/PfpI"/>
</dbReference>